<gene>
    <name evidence="2" type="ORF">Scep_021126</name>
</gene>
<dbReference type="AlphaFoldDB" id="A0AAP0F8F3"/>
<reference evidence="2 3" key="1">
    <citation type="submission" date="2024-01" db="EMBL/GenBank/DDBJ databases">
        <title>Genome assemblies of Stephania.</title>
        <authorList>
            <person name="Yang L."/>
        </authorList>
    </citation>
    <scope>NUCLEOTIDE SEQUENCE [LARGE SCALE GENOMIC DNA]</scope>
    <source>
        <strain evidence="2">JXDWG</strain>
        <tissue evidence="2">Leaf</tissue>
    </source>
</reference>
<keyword evidence="1" id="KW-1133">Transmembrane helix</keyword>
<protein>
    <submittedName>
        <fullName evidence="2">Uncharacterized protein</fullName>
    </submittedName>
</protein>
<evidence type="ECO:0000256" key="1">
    <source>
        <dbReference type="SAM" id="Phobius"/>
    </source>
</evidence>
<keyword evidence="1" id="KW-0812">Transmembrane</keyword>
<dbReference type="EMBL" id="JBBNAG010000009">
    <property type="protein sequence ID" value="KAK9104282.1"/>
    <property type="molecule type" value="Genomic_DNA"/>
</dbReference>
<accession>A0AAP0F8F3</accession>
<organism evidence="2 3">
    <name type="scientific">Stephania cephalantha</name>
    <dbReference type="NCBI Taxonomy" id="152367"/>
    <lineage>
        <taxon>Eukaryota</taxon>
        <taxon>Viridiplantae</taxon>
        <taxon>Streptophyta</taxon>
        <taxon>Embryophyta</taxon>
        <taxon>Tracheophyta</taxon>
        <taxon>Spermatophyta</taxon>
        <taxon>Magnoliopsida</taxon>
        <taxon>Ranunculales</taxon>
        <taxon>Menispermaceae</taxon>
        <taxon>Menispermoideae</taxon>
        <taxon>Cissampelideae</taxon>
        <taxon>Stephania</taxon>
    </lineage>
</organism>
<feature type="transmembrane region" description="Helical" evidence="1">
    <location>
        <begin position="20"/>
        <end position="43"/>
    </location>
</feature>
<sequence length="145" mass="15790">MLKVFSISLPPPKTFGDFFFFFFVASLSLIAKSLSLSFSLSVVCSRSSHRLLRDLQAGLLHRSLQRCLASPSLPRVSGIRCVCGVESCCGDDDQDNGEGIEGQWRDCELRGAGPTATEFFFAGKTEETVKRMADACPMGRIGGNE</sequence>
<evidence type="ECO:0000313" key="2">
    <source>
        <dbReference type="EMBL" id="KAK9104282.1"/>
    </source>
</evidence>
<dbReference type="Proteomes" id="UP001419268">
    <property type="component" value="Unassembled WGS sequence"/>
</dbReference>
<keyword evidence="1" id="KW-0472">Membrane</keyword>
<keyword evidence="3" id="KW-1185">Reference proteome</keyword>
<name>A0AAP0F8F3_9MAGN</name>
<comment type="caution">
    <text evidence="2">The sequence shown here is derived from an EMBL/GenBank/DDBJ whole genome shotgun (WGS) entry which is preliminary data.</text>
</comment>
<evidence type="ECO:0000313" key="3">
    <source>
        <dbReference type="Proteomes" id="UP001419268"/>
    </source>
</evidence>
<proteinExistence type="predicted"/>